<protein>
    <submittedName>
        <fullName evidence="2">Very-short-patch-repair endonuclease</fullName>
    </submittedName>
</protein>
<dbReference type="Gene3D" id="3.40.960.10">
    <property type="entry name" value="VSR Endonuclease"/>
    <property type="match status" value="1"/>
</dbReference>
<evidence type="ECO:0000313" key="3">
    <source>
        <dbReference type="Proteomes" id="UP001549110"/>
    </source>
</evidence>
<dbReference type="GO" id="GO:0004519">
    <property type="term" value="F:endonuclease activity"/>
    <property type="evidence" value="ECO:0007669"/>
    <property type="project" value="UniProtKB-KW"/>
</dbReference>
<comment type="caution">
    <text evidence="2">The sequence shown here is derived from an EMBL/GenBank/DDBJ whole genome shotgun (WGS) entry which is preliminary data.</text>
</comment>
<keyword evidence="2" id="KW-0540">Nuclease</keyword>
<dbReference type="InterPro" id="IPR047216">
    <property type="entry name" value="Endonuclease_DUF559_bact"/>
</dbReference>
<dbReference type="PANTHER" id="PTHR38590:SF1">
    <property type="entry name" value="BLL0828 PROTEIN"/>
    <property type="match status" value="1"/>
</dbReference>
<dbReference type="SUPFAM" id="SSF52980">
    <property type="entry name" value="Restriction endonuclease-like"/>
    <property type="match status" value="1"/>
</dbReference>
<keyword evidence="2" id="KW-0378">Hydrolase</keyword>
<dbReference type="Pfam" id="PF04480">
    <property type="entry name" value="DUF559"/>
    <property type="match status" value="1"/>
</dbReference>
<evidence type="ECO:0000313" key="2">
    <source>
        <dbReference type="EMBL" id="MET3526970.1"/>
    </source>
</evidence>
<dbReference type="Proteomes" id="UP001549110">
    <property type="component" value="Unassembled WGS sequence"/>
</dbReference>
<organism evidence="2 3">
    <name type="scientific">Phenylobacterium koreense</name>
    <dbReference type="NCBI Taxonomy" id="266125"/>
    <lineage>
        <taxon>Bacteria</taxon>
        <taxon>Pseudomonadati</taxon>
        <taxon>Pseudomonadota</taxon>
        <taxon>Alphaproteobacteria</taxon>
        <taxon>Caulobacterales</taxon>
        <taxon>Caulobacteraceae</taxon>
        <taxon>Phenylobacterium</taxon>
    </lineage>
</organism>
<reference evidence="2 3" key="1">
    <citation type="submission" date="2024-06" db="EMBL/GenBank/DDBJ databases">
        <title>Genomic Encyclopedia of Type Strains, Phase IV (KMG-IV): sequencing the most valuable type-strain genomes for metagenomic binning, comparative biology and taxonomic classification.</title>
        <authorList>
            <person name="Goeker M."/>
        </authorList>
    </citation>
    <scope>NUCLEOTIDE SEQUENCE [LARGE SCALE GENOMIC DNA]</scope>
    <source>
        <strain evidence="2 3">DSM 17809</strain>
    </source>
</reference>
<feature type="domain" description="DUF559" evidence="1">
    <location>
        <begin position="1"/>
        <end position="54"/>
    </location>
</feature>
<proteinExistence type="predicted"/>
<dbReference type="PANTHER" id="PTHR38590">
    <property type="entry name" value="BLL0828 PROTEIN"/>
    <property type="match status" value="1"/>
</dbReference>
<evidence type="ECO:0000259" key="1">
    <source>
        <dbReference type="Pfam" id="PF04480"/>
    </source>
</evidence>
<dbReference type="InterPro" id="IPR011335">
    <property type="entry name" value="Restrct_endonuc-II-like"/>
</dbReference>
<dbReference type="EMBL" id="JBEPLU010000001">
    <property type="protein sequence ID" value="MET3526970.1"/>
    <property type="molecule type" value="Genomic_DNA"/>
</dbReference>
<sequence>MVEVDGGQHAEDGQAAHDAVRDAVLRREGFEVMRFWAGTVMGDVGEVMDAVSDALVRRPARQAPP</sequence>
<gene>
    <name evidence="2" type="ORF">ABID41_002065</name>
</gene>
<keyword evidence="3" id="KW-1185">Reference proteome</keyword>
<keyword evidence="2" id="KW-0255">Endonuclease</keyword>
<name>A0ABV2EIX5_9CAUL</name>
<accession>A0ABV2EIX5</accession>
<dbReference type="InterPro" id="IPR007569">
    <property type="entry name" value="DUF559"/>
</dbReference>